<reference evidence="2" key="2">
    <citation type="submission" date="2023-04" db="EMBL/GenBank/DDBJ databases">
        <authorList>
            <person name="Bruccoleri R.E."/>
            <person name="Oakeley E.J."/>
            <person name="Faust A.-M."/>
            <person name="Dessus-Babus S."/>
            <person name="Altorfer M."/>
            <person name="Burckhardt D."/>
            <person name="Oertli M."/>
            <person name="Naumann U."/>
            <person name="Petersen F."/>
            <person name="Wong J."/>
        </authorList>
    </citation>
    <scope>NUCLEOTIDE SEQUENCE</scope>
    <source>
        <strain evidence="2">GSM-AAB239-AS_SAM_17_03QT</strain>
        <tissue evidence="2">Leaf</tissue>
    </source>
</reference>
<keyword evidence="1" id="KW-0812">Transmembrane</keyword>
<keyword evidence="1" id="KW-0472">Membrane</keyword>
<dbReference type="GO" id="GO:0016730">
    <property type="term" value="F:oxidoreductase activity, acting on iron-sulfur proteins as donors"/>
    <property type="evidence" value="ECO:0007669"/>
    <property type="project" value="InterPro"/>
</dbReference>
<dbReference type="PANTHER" id="PTHR31032">
    <property type="entry name" value="PGR5-LIKE PROTEIN 1B, CHLOROPLASTIC"/>
    <property type="match status" value="1"/>
</dbReference>
<keyword evidence="3" id="KW-1185">Reference proteome</keyword>
<accession>A0AAX6H961</accession>
<keyword evidence="1" id="KW-1133">Transmembrane helix</keyword>
<dbReference type="EMBL" id="JANAVB010011394">
    <property type="protein sequence ID" value="KAJ6837569.1"/>
    <property type="molecule type" value="Genomic_DNA"/>
</dbReference>
<comment type="caution">
    <text evidence="2">The sequence shown here is derived from an EMBL/GenBank/DDBJ whole genome shotgun (WGS) entry which is preliminary data.</text>
</comment>
<evidence type="ECO:0000256" key="1">
    <source>
        <dbReference type="SAM" id="Phobius"/>
    </source>
</evidence>
<dbReference type="Proteomes" id="UP001140949">
    <property type="component" value="Unassembled WGS sequence"/>
</dbReference>
<evidence type="ECO:0000313" key="2">
    <source>
        <dbReference type="EMBL" id="KAJ6837569.1"/>
    </source>
</evidence>
<feature type="transmembrane region" description="Helical" evidence="1">
    <location>
        <begin position="193"/>
        <end position="216"/>
    </location>
</feature>
<dbReference type="AlphaFoldDB" id="A0AAX6H961"/>
<proteinExistence type="predicted"/>
<dbReference type="GO" id="GO:0009535">
    <property type="term" value="C:chloroplast thylakoid membrane"/>
    <property type="evidence" value="ECO:0007669"/>
    <property type="project" value="InterPro"/>
</dbReference>
<protein>
    <submittedName>
        <fullName evidence="2">PGR5-like protein 1B, chloroplastic</fullName>
    </submittedName>
</protein>
<dbReference type="InterPro" id="IPR039987">
    <property type="entry name" value="PGRL1"/>
</dbReference>
<name>A0AAX6H961_IRIPA</name>
<evidence type="ECO:0000313" key="3">
    <source>
        <dbReference type="Proteomes" id="UP001140949"/>
    </source>
</evidence>
<feature type="transmembrane region" description="Helical" evidence="1">
    <location>
        <begin position="146"/>
        <end position="172"/>
    </location>
</feature>
<sequence length="306" mass="33534">MPTPSSAASTAAATTAAAAAAASPPLHVSHVRFFSARARSSSSSSDPRARSESRWRSAAAAAAAAEGPSCLFVGPIDTASKEMLEALYHQARYSYYNGKPLIVDDMFDKVELKLRLYGSKSVVKYPRCSLRRQSTYADAEEDPSQVVVLASVWILLLLFGSSAVLVPIVYALSQAFKDAIHSRYFLSSDRSPFDILMMLNFGLFIALGYLIGYPVASASVQALQDLLKNDLVALKGSCPNCGEEVFAFVRAEKSNLHPHSTECHVCDSSLVFRTKVEQSISSPGRRWVYGRIYLVQKTYDKSHRRM</sequence>
<organism evidence="2 3">
    <name type="scientific">Iris pallida</name>
    <name type="common">Sweet iris</name>
    <dbReference type="NCBI Taxonomy" id="29817"/>
    <lineage>
        <taxon>Eukaryota</taxon>
        <taxon>Viridiplantae</taxon>
        <taxon>Streptophyta</taxon>
        <taxon>Embryophyta</taxon>
        <taxon>Tracheophyta</taxon>
        <taxon>Spermatophyta</taxon>
        <taxon>Magnoliopsida</taxon>
        <taxon>Liliopsida</taxon>
        <taxon>Asparagales</taxon>
        <taxon>Iridaceae</taxon>
        <taxon>Iridoideae</taxon>
        <taxon>Irideae</taxon>
        <taxon>Iris</taxon>
    </lineage>
</organism>
<reference evidence="2" key="1">
    <citation type="journal article" date="2023" name="GigaByte">
        <title>Genome assembly of the bearded iris, Iris pallida Lam.</title>
        <authorList>
            <person name="Bruccoleri R.E."/>
            <person name="Oakeley E.J."/>
            <person name="Faust A.M.E."/>
            <person name="Altorfer M."/>
            <person name="Dessus-Babus S."/>
            <person name="Burckhardt D."/>
            <person name="Oertli M."/>
            <person name="Naumann U."/>
            <person name="Petersen F."/>
            <person name="Wong J."/>
        </authorList>
    </citation>
    <scope>NUCLEOTIDE SEQUENCE</scope>
    <source>
        <strain evidence="2">GSM-AAB239-AS_SAM_17_03QT</strain>
    </source>
</reference>
<gene>
    <name evidence="2" type="ORF">M6B38_119560</name>
</gene>
<dbReference type="PANTHER" id="PTHR31032:SF2">
    <property type="entry name" value="PGR5-LIKE A PROTEIN"/>
    <property type="match status" value="1"/>
</dbReference>
<dbReference type="GO" id="GO:0009773">
    <property type="term" value="P:photosynthetic electron transport in photosystem I"/>
    <property type="evidence" value="ECO:0007669"/>
    <property type="project" value="InterPro"/>
</dbReference>